<dbReference type="Proteomes" id="UP000591131">
    <property type="component" value="Unassembled WGS sequence"/>
</dbReference>
<evidence type="ECO:0000313" key="3">
    <source>
        <dbReference type="Proteomes" id="UP000591131"/>
    </source>
</evidence>
<feature type="region of interest" description="Disordered" evidence="1">
    <location>
        <begin position="173"/>
        <end position="264"/>
    </location>
</feature>
<reference evidence="2 3" key="1">
    <citation type="submission" date="2020-04" db="EMBL/GenBank/DDBJ databases">
        <title>Perkinsus chesapeaki whole genome sequence.</title>
        <authorList>
            <person name="Bogema D.R."/>
        </authorList>
    </citation>
    <scope>NUCLEOTIDE SEQUENCE [LARGE SCALE GENOMIC DNA]</scope>
    <source>
        <strain evidence="2">ATCC PRA-425</strain>
    </source>
</reference>
<evidence type="ECO:0000313" key="2">
    <source>
        <dbReference type="EMBL" id="KAF4654038.1"/>
    </source>
</evidence>
<comment type="caution">
    <text evidence="2">The sequence shown here is derived from an EMBL/GenBank/DDBJ whole genome shotgun (WGS) entry which is preliminary data.</text>
</comment>
<proteinExistence type="predicted"/>
<evidence type="ECO:0000256" key="1">
    <source>
        <dbReference type="SAM" id="MobiDB-lite"/>
    </source>
</evidence>
<sequence>QPYLDISIRRPRVSPCPSLEIKDERVPHAIRESAKYQQMMKWIRSNSTEQRKYELRKANEQRVSSHPCSLAPILVYHVGIAGHGQWGSVYLPGGMAEYGVTATVSCSFVCRQLHQLIESSILEAQIFLDKVDTARTRMGISRTGGSDLGTPLRVLDESYEWFVKVTGEPHLDNARPSKKAFPLDPPDNAHLEDEDANSKAKKMINMQSRSDTELRRPRTASTYSGSATSLRFEPSSGNKAANSRPQSAMYYRKSRDAQELRRPRSAALASIKERPGPVVRNRFTRPLTSASSSATFVSFSSRDLSRPTSAFPSTGSLLMAKEARERVGDAEMRKWKDRKELNEAMEKWEWEIGKLETEIARNAERMPRLLSDPNLPPPGTAVKSKRKIGKKSGKKKKGASKTKR</sequence>
<protein>
    <submittedName>
        <fullName evidence="2">Uncharacterized protein</fullName>
    </submittedName>
</protein>
<dbReference type="OrthoDB" id="10423455at2759"/>
<accession>A0A7J6L3K0</accession>
<gene>
    <name evidence="2" type="ORF">FOL47_010171</name>
</gene>
<keyword evidence="3" id="KW-1185">Reference proteome</keyword>
<feature type="region of interest" description="Disordered" evidence="1">
    <location>
        <begin position="365"/>
        <end position="404"/>
    </location>
</feature>
<dbReference type="AlphaFoldDB" id="A0A7J6L3K0"/>
<dbReference type="EMBL" id="JAAPAO010000766">
    <property type="protein sequence ID" value="KAF4654038.1"/>
    <property type="molecule type" value="Genomic_DNA"/>
</dbReference>
<feature type="compositionally biased region" description="Basic and acidic residues" evidence="1">
    <location>
        <begin position="253"/>
        <end position="262"/>
    </location>
</feature>
<name>A0A7J6L3K0_PERCH</name>
<feature type="non-terminal residue" evidence="2">
    <location>
        <position position="404"/>
    </location>
</feature>
<feature type="compositionally biased region" description="Polar residues" evidence="1">
    <location>
        <begin position="219"/>
        <end position="246"/>
    </location>
</feature>
<feature type="compositionally biased region" description="Basic residues" evidence="1">
    <location>
        <begin position="383"/>
        <end position="404"/>
    </location>
</feature>
<organism evidence="2 3">
    <name type="scientific">Perkinsus chesapeaki</name>
    <name type="common">Clam parasite</name>
    <name type="synonym">Perkinsus andrewsi</name>
    <dbReference type="NCBI Taxonomy" id="330153"/>
    <lineage>
        <taxon>Eukaryota</taxon>
        <taxon>Sar</taxon>
        <taxon>Alveolata</taxon>
        <taxon>Perkinsozoa</taxon>
        <taxon>Perkinsea</taxon>
        <taxon>Perkinsida</taxon>
        <taxon>Perkinsidae</taxon>
        <taxon>Perkinsus</taxon>
    </lineage>
</organism>